<keyword evidence="7" id="KW-1185">Reference proteome</keyword>
<reference evidence="7" key="1">
    <citation type="journal article" date="2015" name="Nat. Plants">
        <title>Genome expansion of Arabis alpina linked with retrotransposition and reduced symmetric DNA methylation.</title>
        <authorList>
            <person name="Willing E.M."/>
            <person name="Rawat V."/>
            <person name="Mandakova T."/>
            <person name="Maumus F."/>
            <person name="James G.V."/>
            <person name="Nordstroem K.J."/>
            <person name="Becker C."/>
            <person name="Warthmann N."/>
            <person name="Chica C."/>
            <person name="Szarzynska B."/>
            <person name="Zytnicki M."/>
            <person name="Albani M.C."/>
            <person name="Kiefer C."/>
            <person name="Bergonzi S."/>
            <person name="Castaings L."/>
            <person name="Mateos J.L."/>
            <person name="Berns M.C."/>
            <person name="Bujdoso N."/>
            <person name="Piofczyk T."/>
            <person name="de Lorenzo L."/>
            <person name="Barrero-Sicilia C."/>
            <person name="Mateos I."/>
            <person name="Piednoel M."/>
            <person name="Hagmann J."/>
            <person name="Chen-Min-Tao R."/>
            <person name="Iglesias-Fernandez R."/>
            <person name="Schuster S.C."/>
            <person name="Alonso-Blanco C."/>
            <person name="Roudier F."/>
            <person name="Carbonero P."/>
            <person name="Paz-Ares J."/>
            <person name="Davis S.J."/>
            <person name="Pecinka A."/>
            <person name="Quesneville H."/>
            <person name="Colot V."/>
            <person name="Lysak M.A."/>
            <person name="Weigel D."/>
            <person name="Coupland G."/>
            <person name="Schneeberger K."/>
        </authorList>
    </citation>
    <scope>NUCLEOTIDE SEQUENCE [LARGE SCALE GENOMIC DNA]</scope>
    <source>
        <strain evidence="7">cv. Pajares</strain>
    </source>
</reference>
<sequence>MNYVGGFRKEEIDGKPFHIFNFLPQIPSPSSGETSIDSVGHDLAPLFQCPSFRIREGKQWKNDLDDCNDFVPVDVYPQFFNKRISDNPCKLPLVPLLWCNNKRSYQEFFCGVCDHSTPSTDYFFCVTCDQMFHKECIESPLEIKHPSYPFLSLNLYYPPNLKYDTLRCFCCQERIYQMLYYCPTYELVMLPICAIKPIPIVIDHLKRHSHPLTFFPKQNSLVCDVCGLINEHFPTYVCALCVFVVHQDCIYSPYVIRISRHHHRISFTSSLPSGRWSCGVCRRKVDNDCGAYSCDQCDNYFIHTRCALRRDLWDGKELEGVAEEAEIVVEPFQRIVDGIILHFSHDHRLKLEMSKFYDEDKSCQTCLLPIYEGSYYSCIAHCDFILHEVCANAPLKKQHPLHANSLTLEVNFDKYNNCEGYFRCDACKRESCGFVYADGYHLKLDLRCASVSEPFEYEGHEHPLFLALKPEEERSAICKICQEEGDENNYCRKLNCIECNFIICFACATLPYKARYKHDKHFLTFHEKEEANDDLGWCDICESKIVFSRKGGFYSCDDYCSTTVHVDCLFGEDMYMKHGQAIIIRNNERVHILRNKTMSRPLCHGTEHRCEGKVVFEMDYMTFCSQSCLYQFRE</sequence>
<dbReference type="OrthoDB" id="1054393at2759"/>
<feature type="domain" description="Zinc finger PHD-type" evidence="5">
    <location>
        <begin position="362"/>
        <end position="428"/>
    </location>
</feature>
<dbReference type="InterPro" id="IPR053192">
    <property type="entry name" value="Vacuole_Formation_Reg"/>
</dbReference>
<keyword evidence="2" id="KW-0677">Repeat</keyword>
<dbReference type="InterPro" id="IPR004146">
    <property type="entry name" value="DC1"/>
</dbReference>
<evidence type="ECO:0000313" key="7">
    <source>
        <dbReference type="Proteomes" id="UP000029120"/>
    </source>
</evidence>
<dbReference type="PANTHER" id="PTHR32410:SF153">
    <property type="entry name" value="CHP-RICH ZINC FINGER PROTEIN-LIKE-RELATED"/>
    <property type="match status" value="1"/>
</dbReference>
<dbReference type="InterPro" id="IPR046349">
    <property type="entry name" value="C1-like_sf"/>
</dbReference>
<name>A0A087GTF7_ARAAL</name>
<dbReference type="Pfam" id="PF03107">
    <property type="entry name" value="C1_2"/>
    <property type="match status" value="5"/>
</dbReference>
<dbReference type="InterPro" id="IPR013083">
    <property type="entry name" value="Znf_RING/FYVE/PHD"/>
</dbReference>
<proteinExistence type="predicted"/>
<feature type="domain" description="Zinc finger PHD-type" evidence="5">
    <location>
        <begin position="537"/>
        <end position="609"/>
    </location>
</feature>
<evidence type="ECO:0000256" key="2">
    <source>
        <dbReference type="ARBA" id="ARBA00022737"/>
    </source>
</evidence>
<dbReference type="OMA" id="LNCIECN"/>
<dbReference type="Gramene" id="KFK33159">
    <property type="protein sequence ID" value="KFK33159"/>
    <property type="gene ID" value="AALP_AA6G338200"/>
</dbReference>
<dbReference type="InterPro" id="IPR054483">
    <property type="entry name" value="DC1-like_CT"/>
</dbReference>
<dbReference type="SUPFAM" id="SSF57889">
    <property type="entry name" value="Cysteine-rich domain"/>
    <property type="match status" value="3"/>
</dbReference>
<keyword evidence="4" id="KW-0862">Zinc</keyword>
<accession>A0A087GTF7</accession>
<protein>
    <recommendedName>
        <fullName evidence="5">Zinc finger PHD-type domain-containing protein</fullName>
    </recommendedName>
</protein>
<gene>
    <name evidence="6" type="ordered locus">AALP_Aa6g338200</name>
</gene>
<feature type="domain" description="Zinc finger PHD-type" evidence="5">
    <location>
        <begin position="109"/>
        <end position="172"/>
    </location>
</feature>
<evidence type="ECO:0000313" key="6">
    <source>
        <dbReference type="EMBL" id="KFK33159.1"/>
    </source>
</evidence>
<dbReference type="Proteomes" id="UP000029120">
    <property type="component" value="Chromosome 6"/>
</dbReference>
<dbReference type="Pfam" id="PF22926">
    <property type="entry name" value="C1-like_CT"/>
    <property type="match status" value="1"/>
</dbReference>
<organism evidence="6 7">
    <name type="scientific">Arabis alpina</name>
    <name type="common">Alpine rock-cress</name>
    <dbReference type="NCBI Taxonomy" id="50452"/>
    <lineage>
        <taxon>Eukaryota</taxon>
        <taxon>Viridiplantae</taxon>
        <taxon>Streptophyta</taxon>
        <taxon>Embryophyta</taxon>
        <taxon>Tracheophyta</taxon>
        <taxon>Spermatophyta</taxon>
        <taxon>Magnoliopsida</taxon>
        <taxon>eudicotyledons</taxon>
        <taxon>Gunneridae</taxon>
        <taxon>Pentapetalae</taxon>
        <taxon>rosids</taxon>
        <taxon>malvids</taxon>
        <taxon>Brassicales</taxon>
        <taxon>Brassicaceae</taxon>
        <taxon>Arabideae</taxon>
        <taxon>Arabis</taxon>
    </lineage>
</organism>
<evidence type="ECO:0000256" key="3">
    <source>
        <dbReference type="ARBA" id="ARBA00022771"/>
    </source>
</evidence>
<dbReference type="SMART" id="SM00249">
    <property type="entry name" value="PHD"/>
    <property type="match status" value="4"/>
</dbReference>
<keyword evidence="1" id="KW-0479">Metal-binding</keyword>
<evidence type="ECO:0000259" key="5">
    <source>
        <dbReference type="SMART" id="SM00249"/>
    </source>
</evidence>
<dbReference type="EMBL" id="CM002874">
    <property type="protein sequence ID" value="KFK33159.1"/>
    <property type="molecule type" value="Genomic_DNA"/>
</dbReference>
<keyword evidence="3" id="KW-0863">Zinc-finger</keyword>
<dbReference type="AlphaFoldDB" id="A0A087GTF7"/>
<dbReference type="InterPro" id="IPR001965">
    <property type="entry name" value="Znf_PHD"/>
</dbReference>
<dbReference type="PANTHER" id="PTHR32410">
    <property type="entry name" value="CYSTEINE/HISTIDINE-RICH C1 DOMAIN FAMILY PROTEIN"/>
    <property type="match status" value="1"/>
</dbReference>
<dbReference type="Gene3D" id="3.30.40.10">
    <property type="entry name" value="Zinc/RING finger domain, C3HC4 (zinc finger)"/>
    <property type="match status" value="1"/>
</dbReference>
<evidence type="ECO:0000256" key="1">
    <source>
        <dbReference type="ARBA" id="ARBA00022723"/>
    </source>
</evidence>
<dbReference type="GO" id="GO:0008270">
    <property type="term" value="F:zinc ion binding"/>
    <property type="evidence" value="ECO:0007669"/>
    <property type="project" value="UniProtKB-KW"/>
</dbReference>
<evidence type="ECO:0000256" key="4">
    <source>
        <dbReference type="ARBA" id="ARBA00022833"/>
    </source>
</evidence>
<feature type="domain" description="Zinc finger PHD-type" evidence="5">
    <location>
        <begin position="222"/>
        <end position="282"/>
    </location>
</feature>
<dbReference type="eggNOG" id="ENOG502SFKZ">
    <property type="taxonomic scope" value="Eukaryota"/>
</dbReference>